<accession>A0A922HMJ7</accession>
<protein>
    <submittedName>
        <fullName evidence="3">Uncharacterized protein</fullName>
    </submittedName>
</protein>
<feature type="transmembrane region" description="Helical" evidence="1">
    <location>
        <begin position="97"/>
        <end position="113"/>
    </location>
</feature>
<keyword evidence="1" id="KW-1133">Transmembrane helix</keyword>
<reference evidence="2" key="3">
    <citation type="journal article" date="2021" name="World Allergy Organ. J.">
        <title>Chromosome-level assembly of Dermatophagoides farinae genome and transcriptome reveals two novel allergens Der f 37 and Der f 39.</title>
        <authorList>
            <person name="Chen J."/>
            <person name="Cai Z."/>
            <person name="Fan D."/>
            <person name="Hu J."/>
            <person name="Hou Y."/>
            <person name="He Y."/>
            <person name="Zhang Z."/>
            <person name="Zhao Z."/>
            <person name="Gao P."/>
            <person name="Hu W."/>
            <person name="Sun J."/>
            <person name="Li J."/>
            <person name="Ji K."/>
        </authorList>
    </citation>
    <scope>NUCLEOTIDE SEQUENCE</scope>
    <source>
        <strain evidence="2">JKM2019</strain>
    </source>
</reference>
<keyword evidence="1" id="KW-0472">Membrane</keyword>
<evidence type="ECO:0000313" key="2">
    <source>
        <dbReference type="EMBL" id="KAH7644214.1"/>
    </source>
</evidence>
<dbReference type="Proteomes" id="UP000790347">
    <property type="component" value="Unassembled WGS sequence"/>
</dbReference>
<evidence type="ECO:0000313" key="3">
    <source>
        <dbReference type="EMBL" id="KAH9493907.1"/>
    </source>
</evidence>
<feature type="transmembrane region" description="Helical" evidence="1">
    <location>
        <begin position="39"/>
        <end position="59"/>
    </location>
</feature>
<gene>
    <name evidence="3" type="ORF">DERF_014633</name>
    <name evidence="2" type="ORF">HUG17_6576</name>
</gene>
<feature type="transmembrane region" description="Helical" evidence="1">
    <location>
        <begin position="12"/>
        <end position="33"/>
    </location>
</feature>
<feature type="transmembrane region" description="Helical" evidence="1">
    <location>
        <begin position="66"/>
        <end position="85"/>
    </location>
</feature>
<reference evidence="2" key="2">
    <citation type="submission" date="2020-06" db="EMBL/GenBank/DDBJ databases">
        <authorList>
            <person name="Ji K."/>
            <person name="Li J."/>
        </authorList>
    </citation>
    <scope>NUCLEOTIDE SEQUENCE</scope>
    <source>
        <strain evidence="2">JKM2019</strain>
        <tissue evidence="2">Whole body</tissue>
    </source>
</reference>
<dbReference type="EMBL" id="SDOV01000002">
    <property type="protein sequence ID" value="KAH7644214.1"/>
    <property type="molecule type" value="Genomic_DNA"/>
</dbReference>
<evidence type="ECO:0000313" key="4">
    <source>
        <dbReference type="Proteomes" id="UP000790347"/>
    </source>
</evidence>
<comment type="caution">
    <text evidence="3">The sequence shown here is derived from an EMBL/GenBank/DDBJ whole genome shotgun (WGS) entry which is preliminary data.</text>
</comment>
<proteinExistence type="predicted"/>
<reference evidence="3" key="1">
    <citation type="submission" date="2013-05" db="EMBL/GenBank/DDBJ databases">
        <authorList>
            <person name="Yim A.K.Y."/>
            <person name="Chan T.F."/>
            <person name="Ji K.M."/>
            <person name="Liu X.Y."/>
            <person name="Zhou J.W."/>
            <person name="Li R.Q."/>
            <person name="Yang K.Y."/>
            <person name="Li J."/>
            <person name="Li M."/>
            <person name="Law P.T.W."/>
            <person name="Wu Y.L."/>
            <person name="Cai Z.L."/>
            <person name="Qin H."/>
            <person name="Bao Y."/>
            <person name="Leung R.K.K."/>
            <person name="Ng P.K.S."/>
            <person name="Zou J."/>
            <person name="Zhong X.J."/>
            <person name="Ran P.X."/>
            <person name="Zhong N.S."/>
            <person name="Liu Z.G."/>
            <person name="Tsui S.K.W."/>
        </authorList>
    </citation>
    <scope>NUCLEOTIDE SEQUENCE</scope>
    <source>
        <strain evidence="3">Derf</strain>
        <tissue evidence="3">Whole organism</tissue>
    </source>
</reference>
<dbReference type="EMBL" id="ASGP02000008">
    <property type="protein sequence ID" value="KAH9493907.1"/>
    <property type="molecule type" value="Genomic_DNA"/>
</dbReference>
<organism evidence="3 4">
    <name type="scientific">Dermatophagoides farinae</name>
    <name type="common">American house dust mite</name>
    <dbReference type="NCBI Taxonomy" id="6954"/>
    <lineage>
        <taxon>Eukaryota</taxon>
        <taxon>Metazoa</taxon>
        <taxon>Ecdysozoa</taxon>
        <taxon>Arthropoda</taxon>
        <taxon>Chelicerata</taxon>
        <taxon>Arachnida</taxon>
        <taxon>Acari</taxon>
        <taxon>Acariformes</taxon>
        <taxon>Sarcoptiformes</taxon>
        <taxon>Astigmata</taxon>
        <taxon>Psoroptidia</taxon>
        <taxon>Analgoidea</taxon>
        <taxon>Pyroglyphidae</taxon>
        <taxon>Dermatophagoidinae</taxon>
        <taxon>Dermatophagoides</taxon>
    </lineage>
</organism>
<reference evidence="3" key="4">
    <citation type="journal article" date="2022" name="Res Sq">
        <title>Comparative Genomics Reveals Insights into the Divergent Evolution of Astigmatic Mites and Household Pest Adaptations.</title>
        <authorList>
            <person name="Xiong Q."/>
            <person name="Wan A.T.-Y."/>
            <person name="Liu X.-Y."/>
            <person name="Fung C.S.-H."/>
            <person name="Xiao X."/>
            <person name="Malainual N."/>
            <person name="Hou J."/>
            <person name="Wang L."/>
            <person name="Wang M."/>
            <person name="Yang K."/>
            <person name="Cui Y."/>
            <person name="Leung E."/>
            <person name="Nong W."/>
            <person name="Shin S.-K."/>
            <person name="Au S."/>
            <person name="Jeong K.Y."/>
            <person name="Chew F.T."/>
            <person name="Hui J."/>
            <person name="Leung T.F."/>
            <person name="Tungtrongchitr A."/>
            <person name="Zhong N."/>
            <person name="Liu Z."/>
            <person name="Tsui S."/>
        </authorList>
    </citation>
    <scope>NUCLEOTIDE SEQUENCE</scope>
    <source>
        <strain evidence="3">Derf</strain>
        <tissue evidence="3">Whole organism</tissue>
    </source>
</reference>
<name>A0A922HMJ7_DERFA</name>
<evidence type="ECO:0000256" key="1">
    <source>
        <dbReference type="SAM" id="Phobius"/>
    </source>
</evidence>
<keyword evidence="1" id="KW-0812">Transmembrane</keyword>
<dbReference type="Proteomes" id="UP000828236">
    <property type="component" value="Unassembled WGS sequence"/>
</dbReference>
<sequence length="126" mass="14807">MADNKFGLLYPFVRLTIAILIILMIILQLKMVIDYYDMFTASHFLWIIFSFISLLIGIIGVWKEHFLFTLLFLIIGIILVMIGRFTATWIDYSYNDGLVMATLILSAVYLYMLHENGHREMNMPRF</sequence>
<dbReference type="AlphaFoldDB" id="A0A922HMJ7"/>
<keyword evidence="4" id="KW-1185">Reference proteome</keyword>